<feature type="compositionally biased region" description="Basic and acidic residues" evidence="1">
    <location>
        <begin position="326"/>
        <end position="335"/>
    </location>
</feature>
<name>A0A2T2N0Y1_CORCC</name>
<proteinExistence type="predicted"/>
<evidence type="ECO:0000256" key="1">
    <source>
        <dbReference type="SAM" id="MobiDB-lite"/>
    </source>
</evidence>
<dbReference type="OrthoDB" id="3798150at2759"/>
<feature type="region of interest" description="Disordered" evidence="1">
    <location>
        <begin position="312"/>
        <end position="335"/>
    </location>
</feature>
<evidence type="ECO:0000313" key="3">
    <source>
        <dbReference type="Proteomes" id="UP000240883"/>
    </source>
</evidence>
<gene>
    <name evidence="2" type="ORF">BS50DRAFT_287606</name>
</gene>
<dbReference type="Proteomes" id="UP000240883">
    <property type="component" value="Unassembled WGS sequence"/>
</dbReference>
<accession>A0A2T2N0Y1</accession>
<evidence type="ECO:0000313" key="2">
    <source>
        <dbReference type="EMBL" id="PSN59082.1"/>
    </source>
</evidence>
<dbReference type="AlphaFoldDB" id="A0A2T2N0Y1"/>
<keyword evidence="3" id="KW-1185">Reference proteome</keyword>
<reference evidence="2 3" key="1">
    <citation type="journal article" date="2018" name="Front. Microbiol.">
        <title>Genome-Wide Analysis of Corynespora cassiicola Leaf Fall Disease Putative Effectors.</title>
        <authorList>
            <person name="Lopez D."/>
            <person name="Ribeiro S."/>
            <person name="Label P."/>
            <person name="Fumanal B."/>
            <person name="Venisse J.S."/>
            <person name="Kohler A."/>
            <person name="de Oliveira R.R."/>
            <person name="Labutti K."/>
            <person name="Lipzen A."/>
            <person name="Lail K."/>
            <person name="Bauer D."/>
            <person name="Ohm R.A."/>
            <person name="Barry K.W."/>
            <person name="Spatafora J."/>
            <person name="Grigoriev I.V."/>
            <person name="Martin F.M."/>
            <person name="Pujade-Renaud V."/>
        </authorList>
    </citation>
    <scope>NUCLEOTIDE SEQUENCE [LARGE SCALE GENOMIC DNA]</scope>
    <source>
        <strain evidence="2 3">Philippines</strain>
    </source>
</reference>
<dbReference type="STRING" id="1448308.A0A2T2N0Y1"/>
<dbReference type="EMBL" id="KZ678167">
    <property type="protein sequence ID" value="PSN59082.1"/>
    <property type="molecule type" value="Genomic_DNA"/>
</dbReference>
<feature type="compositionally biased region" description="Polar residues" evidence="1">
    <location>
        <begin position="312"/>
        <end position="321"/>
    </location>
</feature>
<organism evidence="2 3">
    <name type="scientific">Corynespora cassiicola Philippines</name>
    <dbReference type="NCBI Taxonomy" id="1448308"/>
    <lineage>
        <taxon>Eukaryota</taxon>
        <taxon>Fungi</taxon>
        <taxon>Dikarya</taxon>
        <taxon>Ascomycota</taxon>
        <taxon>Pezizomycotina</taxon>
        <taxon>Dothideomycetes</taxon>
        <taxon>Pleosporomycetidae</taxon>
        <taxon>Pleosporales</taxon>
        <taxon>Corynesporascaceae</taxon>
        <taxon>Corynespora</taxon>
    </lineage>
</organism>
<sequence>MEPVSSVCAGINTLFRFGEYALRLMEVDDETGVFIRMIDVVRDDLRESERLLSLKHIYARLIKNPPKLAWVKKSLDNTKFSLSDIGKWVERARVEKETKRIEFKTRVLWVVKDHEKVTTRTKQLLVCHQQLSSVLTCLASLEHAEDESHMEDALRSPPSDLYELPISPPFITPPAYEAVVSSSKRETGPSLTFNDAPLPYPDDSLFNKTAISMPLALLKLGSRTTAKVHEYRYPSGFSVVELEGDSWMSKTNDSGSINPYFPPERIGPSAELHGELGLALSSYNRRKDSNALPELPGSMPVERLSDTSDILPSNPQYQPGQMLSPESHHDSESYRLDSCRALPHPISPTLLKGIFSPRFQFGHLFTKRTCSTLRGSISGPI</sequence>
<protein>
    <submittedName>
        <fullName evidence="2">Uncharacterized protein</fullName>
    </submittedName>
</protein>